<dbReference type="InterPro" id="IPR036188">
    <property type="entry name" value="FAD/NAD-bd_sf"/>
</dbReference>
<evidence type="ECO:0000256" key="3">
    <source>
        <dbReference type="ARBA" id="ARBA00023002"/>
    </source>
</evidence>
<evidence type="ECO:0000256" key="6">
    <source>
        <dbReference type="SAM" id="SignalP"/>
    </source>
</evidence>
<keyword evidence="6" id="KW-0732">Signal</keyword>
<keyword evidence="2" id="KW-0479">Metal-binding</keyword>
<dbReference type="Gene3D" id="3.50.50.60">
    <property type="entry name" value="FAD/NAD(P)-binding domain"/>
    <property type="match status" value="1"/>
</dbReference>
<sequence>MLFRRLLFAAIVCPALALHAAETKRYDVVIVGGGAGGTAAAVQAARLGAKVALIEETDYLGGQMGAAGVSSMDEGGPLEVDSGIYAEFLGRLKAHYDKLGKSIGTCYYRKSHHCGEPSAVQAVLYEMIGDAHKGGQTLDVYLHAHVTKVLSNGNTVTGAITDTGLTLQSHILVDATEFGDVLPLTPAAYRLANAKSDKLDPAACVQGLTWVAIIKKYPNGVPPGLQMKNPPPGYNKDIFSKSLYAGAPVGKEYQAPVDFVRHNAYRGLPDSSNPQNYDATMPEQITKTEINWFNDLPMRAKDFTAKQREKTVCEAKLKTLQNLYYIQHDLGESLWSVANDEGYDTAYNQQHHCANIPEEFRAIERNMPQEPYVRESRRLIGEHTLTGGEILRTTANPRAAVSFTSSIATNDYRPDLHGCFQEPTLEHDLEHEADRPEIDHPAGPFQIPIESLIPLKVDGLLAAEKNISQSRFVNGSTRLQPIVMLTGQAVGTLAAIASKENMQPRYVRVEEVQRSLLANGSTLAYDDLKDMPHGSPAWQAAQFALVHHWMEANRGNFLPDEIVTPEQAHQMLTQAFPHLTLQSGAITTAEQFLEAAKRAHLITSKPAFTFGNQPLTRIRAAQILYAFSE</sequence>
<evidence type="ECO:0000313" key="8">
    <source>
        <dbReference type="Proteomes" id="UP001596391"/>
    </source>
</evidence>
<keyword evidence="8" id="KW-1185">Reference proteome</keyword>
<keyword evidence="4" id="KW-0408">Iron</keyword>
<dbReference type="PANTHER" id="PTHR43498">
    <property type="entry name" value="FERREDOXIN:COB-COM HETERODISULFIDE REDUCTASE SUBUNIT A"/>
    <property type="match status" value="1"/>
</dbReference>
<dbReference type="EMBL" id="JBHSWI010000001">
    <property type="protein sequence ID" value="MFC6646503.1"/>
    <property type="molecule type" value="Genomic_DNA"/>
</dbReference>
<dbReference type="SUPFAM" id="SSF51905">
    <property type="entry name" value="FAD/NAD(P)-binding domain"/>
    <property type="match status" value="1"/>
</dbReference>
<feature type="signal peptide" evidence="6">
    <location>
        <begin position="1"/>
        <end position="20"/>
    </location>
</feature>
<keyword evidence="5" id="KW-0411">Iron-sulfur</keyword>
<organism evidence="7 8">
    <name type="scientific">Granulicella cerasi</name>
    <dbReference type="NCBI Taxonomy" id="741063"/>
    <lineage>
        <taxon>Bacteria</taxon>
        <taxon>Pseudomonadati</taxon>
        <taxon>Acidobacteriota</taxon>
        <taxon>Terriglobia</taxon>
        <taxon>Terriglobales</taxon>
        <taxon>Acidobacteriaceae</taxon>
        <taxon>Granulicella</taxon>
    </lineage>
</organism>
<dbReference type="PANTHER" id="PTHR43498:SF1">
    <property type="entry name" value="COB--COM HETERODISULFIDE REDUCTASE IRON-SULFUR SUBUNIT A"/>
    <property type="match status" value="1"/>
</dbReference>
<evidence type="ECO:0000256" key="1">
    <source>
        <dbReference type="ARBA" id="ARBA00022485"/>
    </source>
</evidence>
<accession>A0ABW1ZBV7</accession>
<evidence type="ECO:0000256" key="2">
    <source>
        <dbReference type="ARBA" id="ARBA00022723"/>
    </source>
</evidence>
<evidence type="ECO:0000313" key="7">
    <source>
        <dbReference type="EMBL" id="MFC6646503.1"/>
    </source>
</evidence>
<proteinExistence type="predicted"/>
<keyword evidence="1" id="KW-0004">4Fe-4S</keyword>
<name>A0ABW1ZBV7_9BACT</name>
<feature type="chain" id="PRO_5047226070" evidence="6">
    <location>
        <begin position="21"/>
        <end position="629"/>
    </location>
</feature>
<protein>
    <submittedName>
        <fullName evidence="7">FAD-dependent oxidoreductase</fullName>
    </submittedName>
</protein>
<dbReference type="Pfam" id="PF12831">
    <property type="entry name" value="FAD_oxidored"/>
    <property type="match status" value="1"/>
</dbReference>
<evidence type="ECO:0000256" key="5">
    <source>
        <dbReference type="ARBA" id="ARBA00023014"/>
    </source>
</evidence>
<keyword evidence="3" id="KW-0560">Oxidoreductase</keyword>
<comment type="caution">
    <text evidence="7">The sequence shown here is derived from an EMBL/GenBank/DDBJ whole genome shotgun (WGS) entry which is preliminary data.</text>
</comment>
<dbReference type="RefSeq" id="WP_263370165.1">
    <property type="nucleotide sequence ID" value="NZ_JAGSYD010000001.1"/>
</dbReference>
<gene>
    <name evidence="7" type="ORF">ACFQBQ_13080</name>
</gene>
<reference evidence="8" key="1">
    <citation type="journal article" date="2019" name="Int. J. Syst. Evol. Microbiol.">
        <title>The Global Catalogue of Microorganisms (GCM) 10K type strain sequencing project: providing services to taxonomists for standard genome sequencing and annotation.</title>
        <authorList>
            <consortium name="The Broad Institute Genomics Platform"/>
            <consortium name="The Broad Institute Genome Sequencing Center for Infectious Disease"/>
            <person name="Wu L."/>
            <person name="Ma J."/>
        </authorList>
    </citation>
    <scope>NUCLEOTIDE SEQUENCE [LARGE SCALE GENOMIC DNA]</scope>
    <source>
        <strain evidence="8">CGMCC 1.16026</strain>
    </source>
</reference>
<evidence type="ECO:0000256" key="4">
    <source>
        <dbReference type="ARBA" id="ARBA00023004"/>
    </source>
</evidence>
<dbReference type="InterPro" id="IPR039650">
    <property type="entry name" value="HdrA-like"/>
</dbReference>
<dbReference type="Proteomes" id="UP001596391">
    <property type="component" value="Unassembled WGS sequence"/>
</dbReference>